<dbReference type="PANTHER" id="PTHR42879:SF2">
    <property type="entry name" value="3-OXOACYL-[ACYL-CARRIER-PROTEIN] REDUCTASE FABG"/>
    <property type="match status" value="1"/>
</dbReference>
<comment type="similarity">
    <text evidence="1">Belongs to the short-chain dehydrogenases/reductases (SDR) family.</text>
</comment>
<dbReference type="FunFam" id="3.40.50.720:FF:000084">
    <property type="entry name" value="Short-chain dehydrogenase reductase"/>
    <property type="match status" value="1"/>
</dbReference>
<comment type="caution">
    <text evidence="2">The sequence shown here is derived from an EMBL/GenBank/DDBJ whole genome shotgun (WGS) entry which is preliminary data.</text>
</comment>
<accession>A0A4R2PHG4</accession>
<dbReference type="InterPro" id="IPR050259">
    <property type="entry name" value="SDR"/>
</dbReference>
<reference evidence="2 3" key="1">
    <citation type="submission" date="2019-03" db="EMBL/GenBank/DDBJ databases">
        <title>Genomic Encyclopedia of Type Strains, Phase IV (KMG-IV): sequencing the most valuable type-strain genomes for metagenomic binning, comparative biology and taxonomic classification.</title>
        <authorList>
            <person name="Goeker M."/>
        </authorList>
    </citation>
    <scope>NUCLEOTIDE SEQUENCE [LARGE SCALE GENOMIC DNA]</scope>
    <source>
        <strain evidence="2 3">DSM 2132</strain>
    </source>
</reference>
<keyword evidence="3" id="KW-1185">Reference proteome</keyword>
<dbReference type="InterPro" id="IPR002347">
    <property type="entry name" value="SDR_fam"/>
</dbReference>
<name>A0A4R2PHG4_RHOSA</name>
<gene>
    <name evidence="2" type="ORF">EV659_106136</name>
</gene>
<dbReference type="AlphaFoldDB" id="A0A4R2PHG4"/>
<dbReference type="PRINTS" id="PR00080">
    <property type="entry name" value="SDRFAMILY"/>
</dbReference>
<protein>
    <submittedName>
        <fullName evidence="2">3-hydroxybutyrate dehydrogenase</fullName>
    </submittedName>
</protein>
<dbReference type="SUPFAM" id="SSF51735">
    <property type="entry name" value="NAD(P)-binding Rossmann-fold domains"/>
    <property type="match status" value="1"/>
</dbReference>
<dbReference type="EMBL" id="SLXO01000006">
    <property type="protein sequence ID" value="TCP33978.1"/>
    <property type="molecule type" value="Genomic_DNA"/>
</dbReference>
<dbReference type="NCBIfam" id="NF009093">
    <property type="entry name" value="PRK12429.1"/>
    <property type="match status" value="1"/>
</dbReference>
<sequence length="268" mass="28361">MVKSLTGRNALVTGSTAGVGLAVARVLAEAGANIILNGPPEKAGANGRAEERRADLEQRFGVTVVYASANLSQRRDIERMMRTARSELGDVDILVNCAHAHHDAPVEAVPDDAWEATLAINCSAAFYTTKAALPGMRERDWGRIINIASAQGLAAVANQAAEVAAKHGLIGLTKAVGLETAEARNVTCNAICPGYVKTADMEREITEQAKEHGLTEEQVIRDVILANQPSRRFVGTDEIGAMVLYLCSDAARSVNGSALSLDGGWTAR</sequence>
<dbReference type="Proteomes" id="UP000295399">
    <property type="component" value="Unassembled WGS sequence"/>
</dbReference>
<dbReference type="InterPro" id="IPR036291">
    <property type="entry name" value="NAD(P)-bd_dom_sf"/>
</dbReference>
<organism evidence="2 3">
    <name type="scientific">Rhodothalassium salexigens DSM 2132</name>
    <dbReference type="NCBI Taxonomy" id="1188247"/>
    <lineage>
        <taxon>Bacteria</taxon>
        <taxon>Pseudomonadati</taxon>
        <taxon>Pseudomonadota</taxon>
        <taxon>Alphaproteobacteria</taxon>
        <taxon>Rhodothalassiales</taxon>
        <taxon>Rhodothalassiaceae</taxon>
        <taxon>Rhodothalassium</taxon>
    </lineage>
</organism>
<dbReference type="Gene3D" id="3.40.50.720">
    <property type="entry name" value="NAD(P)-binding Rossmann-like Domain"/>
    <property type="match status" value="1"/>
</dbReference>
<dbReference type="PRINTS" id="PR00081">
    <property type="entry name" value="GDHRDH"/>
</dbReference>
<evidence type="ECO:0000256" key="1">
    <source>
        <dbReference type="ARBA" id="ARBA00006484"/>
    </source>
</evidence>
<dbReference type="PANTHER" id="PTHR42879">
    <property type="entry name" value="3-OXOACYL-(ACYL-CARRIER-PROTEIN) REDUCTASE"/>
    <property type="match status" value="1"/>
</dbReference>
<dbReference type="RefSeq" id="WP_132708642.1">
    <property type="nucleotide sequence ID" value="NZ_JACIGF010000006.1"/>
</dbReference>
<dbReference type="FunCoup" id="A0A4R2PHG4">
    <property type="interactions" value="73"/>
</dbReference>
<proteinExistence type="inferred from homology"/>
<evidence type="ECO:0000313" key="3">
    <source>
        <dbReference type="Proteomes" id="UP000295399"/>
    </source>
</evidence>
<dbReference type="InParanoid" id="A0A4R2PHG4"/>
<dbReference type="OrthoDB" id="9793325at2"/>
<dbReference type="Pfam" id="PF13561">
    <property type="entry name" value="adh_short_C2"/>
    <property type="match status" value="1"/>
</dbReference>
<evidence type="ECO:0000313" key="2">
    <source>
        <dbReference type="EMBL" id="TCP33978.1"/>
    </source>
</evidence>